<gene>
    <name evidence="10" type="ORF">PYCCODRAFT_1436334</name>
</gene>
<keyword evidence="11" id="KW-1185">Reference proteome</keyword>
<comment type="similarity">
    <text evidence="2">Belongs to the major facilitator superfamily.</text>
</comment>
<dbReference type="Gene3D" id="1.20.1250.20">
    <property type="entry name" value="MFS general substrate transporter like domains"/>
    <property type="match status" value="2"/>
</dbReference>
<keyword evidence="6 8" id="KW-0472">Membrane</keyword>
<feature type="transmembrane region" description="Helical" evidence="8">
    <location>
        <begin position="538"/>
        <end position="557"/>
    </location>
</feature>
<dbReference type="PROSITE" id="PS50850">
    <property type="entry name" value="MFS"/>
    <property type="match status" value="1"/>
</dbReference>
<evidence type="ECO:0000256" key="7">
    <source>
        <dbReference type="SAM" id="MobiDB-lite"/>
    </source>
</evidence>
<evidence type="ECO:0000256" key="5">
    <source>
        <dbReference type="ARBA" id="ARBA00022989"/>
    </source>
</evidence>
<dbReference type="AlphaFoldDB" id="A0A1Y2IJT2"/>
<feature type="compositionally biased region" description="Basic and acidic residues" evidence="7">
    <location>
        <begin position="10"/>
        <end position="22"/>
    </location>
</feature>
<feature type="transmembrane region" description="Helical" evidence="8">
    <location>
        <begin position="422"/>
        <end position="442"/>
    </location>
</feature>
<evidence type="ECO:0000313" key="10">
    <source>
        <dbReference type="EMBL" id="OSD01410.1"/>
    </source>
</evidence>
<protein>
    <submittedName>
        <fullName evidence="10">MFS general substrate transporter</fullName>
    </submittedName>
</protein>
<comment type="subcellular location">
    <subcellularLocation>
        <location evidence="1">Endomembrane system</location>
        <topology evidence="1">Multi-pass membrane protein</topology>
    </subcellularLocation>
</comment>
<evidence type="ECO:0000259" key="9">
    <source>
        <dbReference type="PROSITE" id="PS50850"/>
    </source>
</evidence>
<keyword evidence="4 8" id="KW-0812">Transmembrane</keyword>
<dbReference type="EMBL" id="KZ084111">
    <property type="protein sequence ID" value="OSD01410.1"/>
    <property type="molecule type" value="Genomic_DNA"/>
</dbReference>
<feature type="transmembrane region" description="Helical" evidence="8">
    <location>
        <begin position="209"/>
        <end position="232"/>
    </location>
</feature>
<keyword evidence="5 8" id="KW-1133">Transmembrane helix</keyword>
<evidence type="ECO:0000256" key="8">
    <source>
        <dbReference type="SAM" id="Phobius"/>
    </source>
</evidence>
<feature type="transmembrane region" description="Helical" evidence="8">
    <location>
        <begin position="504"/>
        <end position="526"/>
    </location>
</feature>
<dbReference type="PANTHER" id="PTHR23514">
    <property type="entry name" value="BYPASS OF STOP CODON PROTEIN 6"/>
    <property type="match status" value="1"/>
</dbReference>
<feature type="transmembrane region" description="Helical" evidence="8">
    <location>
        <begin position="262"/>
        <end position="278"/>
    </location>
</feature>
<accession>A0A1Y2IJT2</accession>
<keyword evidence="3" id="KW-0813">Transport</keyword>
<evidence type="ECO:0000256" key="1">
    <source>
        <dbReference type="ARBA" id="ARBA00004127"/>
    </source>
</evidence>
<feature type="transmembrane region" description="Helical" evidence="8">
    <location>
        <begin position="299"/>
        <end position="320"/>
    </location>
</feature>
<feature type="transmembrane region" description="Helical" evidence="8">
    <location>
        <begin position="449"/>
        <end position="468"/>
    </location>
</feature>
<dbReference type="Proteomes" id="UP000193067">
    <property type="component" value="Unassembled WGS sequence"/>
</dbReference>
<dbReference type="InterPro" id="IPR051788">
    <property type="entry name" value="MFS_Transporter"/>
</dbReference>
<dbReference type="SUPFAM" id="SSF103473">
    <property type="entry name" value="MFS general substrate transporter"/>
    <property type="match status" value="1"/>
</dbReference>
<dbReference type="FunFam" id="1.20.1250.20:FF:000286">
    <property type="entry name" value="MFS efflux transporter"/>
    <property type="match status" value="1"/>
</dbReference>
<feature type="domain" description="Major facilitator superfamily (MFS) profile" evidence="9">
    <location>
        <begin position="175"/>
        <end position="561"/>
    </location>
</feature>
<dbReference type="GO" id="GO:0016020">
    <property type="term" value="C:membrane"/>
    <property type="evidence" value="ECO:0007669"/>
    <property type="project" value="TreeGrafter"/>
</dbReference>
<reference evidence="10 11" key="1">
    <citation type="journal article" date="2015" name="Biotechnol. Biofuels">
        <title>Enhanced degradation of softwood versus hardwood by the white-rot fungus Pycnoporus coccineus.</title>
        <authorList>
            <person name="Couturier M."/>
            <person name="Navarro D."/>
            <person name="Chevret D."/>
            <person name="Henrissat B."/>
            <person name="Piumi F."/>
            <person name="Ruiz-Duenas F.J."/>
            <person name="Martinez A.T."/>
            <person name="Grigoriev I.V."/>
            <person name="Riley R."/>
            <person name="Lipzen A."/>
            <person name="Berrin J.G."/>
            <person name="Master E.R."/>
            <person name="Rosso M.N."/>
        </authorList>
    </citation>
    <scope>NUCLEOTIDE SEQUENCE [LARGE SCALE GENOMIC DNA]</scope>
    <source>
        <strain evidence="10 11">BRFM310</strain>
    </source>
</reference>
<sequence>MSATGSLSEQGRHVVGREHEHTPAANPWAGAPLSRLAGDKNLLRVLNESALDPSENASASSLDIPAMLTSERMRRRSDISRVRPLDSFSAIQPEAIELPVINERGQGTSTAMRDPGVTFREDAIPAASKGGDPEIVPSFPSSLAPSVLAQSETDSVAPALSPSEKAVYRRKSLTHFLTLCFCVFCMGWNDGTTGPMLPRIQSHYHLGFALVSLVFVFNTIGFITGAMANIYLTDRYGMGKVMIMGTLCQVAAYAMLSPAGPFPLMCAAFVLIGFGLSLQNAHCNGFVASLKRQAHTKMGFLHGSYGLGALISPLVATQFAQSPNHWSFHYLISAGLYISNTFLLWTVFRGRRQQDILEEEGETGNAAENAVDSNKYKQVLGLKEVHILSAFSLIYVGLEVTMGGWSVTYILDRRHGNSNSGYIASGFFGGLMLGRILLLWLNKKIGERLALFLYALLAIFVEVTVWVVPSLIENAIAVSFVGLLLGPMYPILMNHSTTILPRWLLTACMGYIAAIGLAGSAVLPFLTGLLASKFGIASLQPFVVSMMSTLIVIWAVIPRARLVPT</sequence>
<evidence type="ECO:0000256" key="6">
    <source>
        <dbReference type="ARBA" id="ARBA00023136"/>
    </source>
</evidence>
<dbReference type="InterPro" id="IPR020846">
    <property type="entry name" value="MFS_dom"/>
</dbReference>
<dbReference type="GO" id="GO:0022857">
    <property type="term" value="F:transmembrane transporter activity"/>
    <property type="evidence" value="ECO:0007669"/>
    <property type="project" value="InterPro"/>
</dbReference>
<evidence type="ECO:0000313" key="11">
    <source>
        <dbReference type="Proteomes" id="UP000193067"/>
    </source>
</evidence>
<dbReference type="OrthoDB" id="413079at2759"/>
<feature type="transmembrane region" description="Helical" evidence="8">
    <location>
        <begin position="326"/>
        <end position="348"/>
    </location>
</feature>
<dbReference type="PANTHER" id="PTHR23514:SF3">
    <property type="entry name" value="BYPASS OF STOP CODON PROTEIN 6"/>
    <property type="match status" value="1"/>
</dbReference>
<dbReference type="Pfam" id="PF07690">
    <property type="entry name" value="MFS_1"/>
    <property type="match status" value="1"/>
</dbReference>
<dbReference type="InterPro" id="IPR011701">
    <property type="entry name" value="MFS"/>
</dbReference>
<feature type="transmembrane region" description="Helical" evidence="8">
    <location>
        <begin position="385"/>
        <end position="410"/>
    </location>
</feature>
<dbReference type="InterPro" id="IPR036259">
    <property type="entry name" value="MFS_trans_sf"/>
</dbReference>
<evidence type="ECO:0000256" key="2">
    <source>
        <dbReference type="ARBA" id="ARBA00008335"/>
    </source>
</evidence>
<evidence type="ECO:0000256" key="4">
    <source>
        <dbReference type="ARBA" id="ARBA00022692"/>
    </source>
</evidence>
<organism evidence="10 11">
    <name type="scientific">Trametes coccinea (strain BRFM310)</name>
    <name type="common">Pycnoporus coccineus</name>
    <dbReference type="NCBI Taxonomy" id="1353009"/>
    <lineage>
        <taxon>Eukaryota</taxon>
        <taxon>Fungi</taxon>
        <taxon>Dikarya</taxon>
        <taxon>Basidiomycota</taxon>
        <taxon>Agaricomycotina</taxon>
        <taxon>Agaricomycetes</taxon>
        <taxon>Polyporales</taxon>
        <taxon>Polyporaceae</taxon>
        <taxon>Trametes</taxon>
    </lineage>
</organism>
<name>A0A1Y2IJT2_TRAC3</name>
<evidence type="ECO:0000256" key="3">
    <source>
        <dbReference type="ARBA" id="ARBA00022448"/>
    </source>
</evidence>
<dbReference type="GO" id="GO:0012505">
    <property type="term" value="C:endomembrane system"/>
    <property type="evidence" value="ECO:0007669"/>
    <property type="project" value="UniProtKB-SubCell"/>
</dbReference>
<feature type="region of interest" description="Disordered" evidence="7">
    <location>
        <begin position="1"/>
        <end position="33"/>
    </location>
</feature>
<proteinExistence type="inferred from homology"/>
<feature type="transmembrane region" description="Helical" evidence="8">
    <location>
        <begin position="474"/>
        <end position="492"/>
    </location>
</feature>